<evidence type="ECO:0000313" key="7">
    <source>
        <dbReference type="EMBL" id="OAL62446.1"/>
    </source>
</evidence>
<gene>
    <name evidence="7" type="ORF">A7C99_7031</name>
</gene>
<keyword evidence="4" id="KW-0040">ANK repeat</keyword>
<name>A0A178ERK7_TRIRU</name>
<dbReference type="PANTHER" id="PTHR15263:SF1">
    <property type="entry name" value="NF-KAPPA-B INHIBITOR-LIKE PROTEIN 1"/>
    <property type="match status" value="1"/>
</dbReference>
<evidence type="ECO:0000256" key="4">
    <source>
        <dbReference type="ARBA" id="ARBA00023043"/>
    </source>
</evidence>
<dbReference type="AlphaFoldDB" id="A0A178ERK7"/>
<feature type="compositionally biased region" description="Basic residues" evidence="6">
    <location>
        <begin position="37"/>
        <end position="60"/>
    </location>
</feature>
<feature type="region of interest" description="Disordered" evidence="6">
    <location>
        <begin position="180"/>
        <end position="200"/>
    </location>
</feature>
<dbReference type="InterPro" id="IPR038753">
    <property type="entry name" value="NFKBIL1"/>
</dbReference>
<dbReference type="GO" id="GO:0005634">
    <property type="term" value="C:nucleus"/>
    <property type="evidence" value="ECO:0007669"/>
    <property type="project" value="UniProtKB-SubCell"/>
</dbReference>
<dbReference type="Proteomes" id="UP000243015">
    <property type="component" value="Unassembled WGS sequence"/>
</dbReference>
<dbReference type="EMBL" id="LHPM01000019">
    <property type="protein sequence ID" value="OAL62446.1"/>
    <property type="molecule type" value="Genomic_DNA"/>
</dbReference>
<keyword evidence="3" id="KW-0677">Repeat</keyword>
<keyword evidence="2" id="KW-0597">Phosphoprotein</keyword>
<evidence type="ECO:0000256" key="6">
    <source>
        <dbReference type="SAM" id="MobiDB-lite"/>
    </source>
</evidence>
<reference evidence="7 8" key="1">
    <citation type="submission" date="2016-05" db="EMBL/GenBank/DDBJ databases">
        <title>Genome sequencing of Trichophyton rubrum CMCC(F)T1i isolated from hair.</title>
        <authorList>
            <person name="Zhan P."/>
            <person name="Tao Y."/>
            <person name="Liu W."/>
        </authorList>
    </citation>
    <scope>NUCLEOTIDE SEQUENCE [LARGE SCALE GENOMIC DNA]</scope>
    <source>
        <strain evidence="8">CMCC(F)T1i</strain>
    </source>
</reference>
<evidence type="ECO:0000313" key="8">
    <source>
        <dbReference type="Proteomes" id="UP000243015"/>
    </source>
</evidence>
<evidence type="ECO:0000256" key="3">
    <source>
        <dbReference type="ARBA" id="ARBA00022737"/>
    </source>
</evidence>
<comment type="caution">
    <text evidence="7">The sequence shown here is derived from an EMBL/GenBank/DDBJ whole genome shotgun (WGS) entry which is preliminary data.</text>
</comment>
<feature type="compositionally biased region" description="Basic and acidic residues" evidence="6">
    <location>
        <begin position="16"/>
        <end position="35"/>
    </location>
</feature>
<keyword evidence="5" id="KW-0539">Nucleus</keyword>
<organism evidence="7 8">
    <name type="scientific">Trichophyton rubrum</name>
    <name type="common">Athlete's foot fungus</name>
    <name type="synonym">Epidermophyton rubrum</name>
    <dbReference type="NCBI Taxonomy" id="5551"/>
    <lineage>
        <taxon>Eukaryota</taxon>
        <taxon>Fungi</taxon>
        <taxon>Dikarya</taxon>
        <taxon>Ascomycota</taxon>
        <taxon>Pezizomycotina</taxon>
        <taxon>Eurotiomycetes</taxon>
        <taxon>Eurotiomycetidae</taxon>
        <taxon>Onygenales</taxon>
        <taxon>Arthrodermataceae</taxon>
        <taxon>Trichophyton</taxon>
    </lineage>
</organism>
<sequence length="359" mass="42228">MVPVMDPTTSQSEVQGDDKPTDGADTIPKGDEYRASRPGKVRLKSKHSSGRRSHDKKRSRNKDDHDESRRHRHHHRRHRRRRHRKDSEPEPEPEEYRSPPVSPNTAFRESLFDALADDEGADYWQAVYGQPIHTYARPDERGELEKMTDDEYAAYVRARMWEKTHQGLLEERERRRKIRETEREQAKAYGRHTSRAETEREAFDRMVEESLKRGKERKSRKEQANTWLDIWKRYLDCWENLNMRAQEGQTSSSPADALRNVLVWPVESGKRKDVNIDSVRQFLNNAPVPNGSSGPENLSSRTSKHSNMLAVLKLERVRWHPDKIRHRYGVLGVDDNIIKAATEVFQILDRIWVEEQARR</sequence>
<proteinExistence type="predicted"/>
<comment type="subcellular location">
    <subcellularLocation>
        <location evidence="1">Nucleus</location>
    </subcellularLocation>
</comment>
<evidence type="ECO:0000256" key="5">
    <source>
        <dbReference type="ARBA" id="ARBA00023242"/>
    </source>
</evidence>
<dbReference type="PANTHER" id="PTHR15263">
    <property type="entry name" value="I-KAPPA-B-LIKE PROTEIN IKBL"/>
    <property type="match status" value="1"/>
</dbReference>
<accession>A0A178ERK7</accession>
<feature type="compositionally biased region" description="Basic residues" evidence="6">
    <location>
        <begin position="70"/>
        <end position="84"/>
    </location>
</feature>
<evidence type="ECO:0000256" key="1">
    <source>
        <dbReference type="ARBA" id="ARBA00004123"/>
    </source>
</evidence>
<dbReference type="GO" id="GO:0043124">
    <property type="term" value="P:negative regulation of canonical NF-kappaB signal transduction"/>
    <property type="evidence" value="ECO:0007669"/>
    <property type="project" value="InterPro"/>
</dbReference>
<evidence type="ECO:0000256" key="2">
    <source>
        <dbReference type="ARBA" id="ARBA00022553"/>
    </source>
</evidence>
<dbReference type="VEuPathDB" id="FungiDB:TERG_03689"/>
<feature type="region of interest" description="Disordered" evidence="6">
    <location>
        <begin position="1"/>
        <end position="109"/>
    </location>
</feature>
<protein>
    <submittedName>
        <fullName evidence="7">Uncharacterized protein</fullName>
    </submittedName>
</protein>